<comment type="caution">
    <text evidence="2">The sequence shown here is derived from an EMBL/GenBank/DDBJ whole genome shotgun (WGS) entry which is preliminary data.</text>
</comment>
<keyword evidence="3" id="KW-1185">Reference proteome</keyword>
<keyword evidence="1" id="KW-0472">Membrane</keyword>
<evidence type="ECO:0000313" key="2">
    <source>
        <dbReference type="EMBL" id="PWH85619.1"/>
    </source>
</evidence>
<keyword evidence="1" id="KW-0812">Transmembrane</keyword>
<reference evidence="2 3" key="2">
    <citation type="submission" date="2018-05" db="EMBL/GenBank/DDBJ databases">
        <authorList>
            <person name="Lanie J.A."/>
            <person name="Ng W.-L."/>
            <person name="Kazmierczak K.M."/>
            <person name="Andrzejewski T.M."/>
            <person name="Davidsen T.M."/>
            <person name="Wayne K.J."/>
            <person name="Tettelin H."/>
            <person name="Glass J.I."/>
            <person name="Rusch D."/>
            <person name="Podicherti R."/>
            <person name="Tsui H.-C.T."/>
            <person name="Winkler M.E."/>
        </authorList>
    </citation>
    <scope>NUCLEOTIDE SEQUENCE [LARGE SCALE GENOMIC DNA]</scope>
    <source>
        <strain evidence="2 3">C305</strain>
    </source>
</reference>
<feature type="transmembrane region" description="Helical" evidence="1">
    <location>
        <begin position="65"/>
        <end position="87"/>
    </location>
</feature>
<dbReference type="AlphaFoldDB" id="A0A2U2XCT7"/>
<feature type="transmembrane region" description="Helical" evidence="1">
    <location>
        <begin position="38"/>
        <end position="59"/>
    </location>
</feature>
<organism evidence="2 3">
    <name type="scientific">Brumimicrobium oceani</name>
    <dbReference type="NCBI Taxonomy" id="2100725"/>
    <lineage>
        <taxon>Bacteria</taxon>
        <taxon>Pseudomonadati</taxon>
        <taxon>Bacteroidota</taxon>
        <taxon>Flavobacteriia</taxon>
        <taxon>Flavobacteriales</taxon>
        <taxon>Crocinitomicaceae</taxon>
        <taxon>Brumimicrobium</taxon>
    </lineage>
</organism>
<sequence>MNYLVKNILRLLIFVLAQGLIFGQLSFGYGIHPMIYPLFIIMLPFDTRPVVLMILAFIAGIGVDFFMNTFGLHASAAVFIAFIRPAVFRQFAPRDGYDILKEPIAKDWGYPWFLKVSGITILLHHLWFFGLEYFKWSAWKEILSSTLLSSIITLTIFILIQVLFFKKSKNV</sequence>
<dbReference type="RefSeq" id="WP_109359324.1">
    <property type="nucleotide sequence ID" value="NZ_QFRJ01000005.1"/>
</dbReference>
<reference evidence="2 3" key="1">
    <citation type="submission" date="2018-05" db="EMBL/GenBank/DDBJ databases">
        <title>Brumimicrobium oceani sp. nov., isolated from coastal sediment.</title>
        <authorList>
            <person name="Kou Y."/>
        </authorList>
    </citation>
    <scope>NUCLEOTIDE SEQUENCE [LARGE SCALE GENOMIC DNA]</scope>
    <source>
        <strain evidence="2 3">C305</strain>
    </source>
</reference>
<proteinExistence type="predicted"/>
<feature type="transmembrane region" description="Helical" evidence="1">
    <location>
        <begin position="108"/>
        <end position="130"/>
    </location>
</feature>
<keyword evidence="1" id="KW-1133">Transmembrane helix</keyword>
<evidence type="ECO:0000256" key="1">
    <source>
        <dbReference type="SAM" id="Phobius"/>
    </source>
</evidence>
<name>A0A2U2XCT7_9FLAO</name>
<feature type="transmembrane region" description="Helical" evidence="1">
    <location>
        <begin position="12"/>
        <end position="31"/>
    </location>
</feature>
<dbReference type="OrthoDB" id="1132160at2"/>
<evidence type="ECO:0000313" key="3">
    <source>
        <dbReference type="Proteomes" id="UP000245370"/>
    </source>
</evidence>
<dbReference type="EMBL" id="QFRJ01000005">
    <property type="protein sequence ID" value="PWH85619.1"/>
    <property type="molecule type" value="Genomic_DNA"/>
</dbReference>
<dbReference type="Proteomes" id="UP000245370">
    <property type="component" value="Unassembled WGS sequence"/>
</dbReference>
<accession>A0A2U2XCT7</accession>
<gene>
    <name evidence="2" type="ORF">DIT68_08250</name>
</gene>
<feature type="transmembrane region" description="Helical" evidence="1">
    <location>
        <begin position="142"/>
        <end position="165"/>
    </location>
</feature>
<protein>
    <submittedName>
        <fullName evidence="2">Rod shape-determining protein MreD</fullName>
    </submittedName>
</protein>